<sequence length="160" mass="18255">MVDIRFTRGWSDLQSGEYWSYAFVWCLDGSPLIGPDSIARNLNQYYDGLVARNSEKRNIPVEMVFKTNTVLNPLAAEGTDIKTFQGTISMLDYMGKRPMTLHLIVHLKSAGLTPSFFISFPLSLTVIQFGKDFRRYGQLFAVFNRLTAIRFRALAEFVLI</sequence>
<proteinExistence type="predicted"/>
<dbReference type="AlphaFoldDB" id="A0A6P1VWD5"/>
<protein>
    <submittedName>
        <fullName evidence="1">Uncharacterized protein</fullName>
    </submittedName>
</protein>
<name>A0A6P1VWD5_9BACT</name>
<gene>
    <name evidence="1" type="ORF">GJR95_12005</name>
</gene>
<dbReference type="EMBL" id="CP045997">
    <property type="protein sequence ID" value="QHV95686.1"/>
    <property type="molecule type" value="Genomic_DNA"/>
</dbReference>
<dbReference type="RefSeq" id="WP_162386096.1">
    <property type="nucleotide sequence ID" value="NZ_CP045997.1"/>
</dbReference>
<accession>A0A6P1VWD5</accession>
<evidence type="ECO:0000313" key="2">
    <source>
        <dbReference type="Proteomes" id="UP000464577"/>
    </source>
</evidence>
<evidence type="ECO:0000313" key="1">
    <source>
        <dbReference type="EMBL" id="QHV95686.1"/>
    </source>
</evidence>
<organism evidence="1 2">
    <name type="scientific">Spirosoma endbachense</name>
    <dbReference type="NCBI Taxonomy" id="2666025"/>
    <lineage>
        <taxon>Bacteria</taxon>
        <taxon>Pseudomonadati</taxon>
        <taxon>Bacteroidota</taxon>
        <taxon>Cytophagia</taxon>
        <taxon>Cytophagales</taxon>
        <taxon>Cytophagaceae</taxon>
        <taxon>Spirosoma</taxon>
    </lineage>
</organism>
<dbReference type="KEGG" id="senf:GJR95_12005"/>
<keyword evidence="2" id="KW-1185">Reference proteome</keyword>
<dbReference type="Proteomes" id="UP000464577">
    <property type="component" value="Chromosome"/>
</dbReference>
<reference evidence="1 2" key="1">
    <citation type="submission" date="2019-11" db="EMBL/GenBank/DDBJ databases">
        <title>Spirosoma endbachense sp. nov., isolated from a natural salt meadow.</title>
        <authorList>
            <person name="Rojas J."/>
            <person name="Ambika Manirajan B."/>
            <person name="Ratering S."/>
            <person name="Suarez C."/>
            <person name="Geissler-Plaum R."/>
            <person name="Schnell S."/>
        </authorList>
    </citation>
    <scope>NUCLEOTIDE SEQUENCE [LARGE SCALE GENOMIC DNA]</scope>
    <source>
        <strain evidence="1 2">I-24</strain>
    </source>
</reference>